<reference evidence="1 2" key="1">
    <citation type="submission" date="2021-01" db="EMBL/GenBank/DDBJ databases">
        <title>Genomic Encyclopedia of Type Strains, Phase IV (KMG-IV): sequencing the most valuable type-strain genomes for metagenomic binning, comparative biology and taxonomic classification.</title>
        <authorList>
            <person name="Goeker M."/>
        </authorList>
    </citation>
    <scope>NUCLEOTIDE SEQUENCE [LARGE SCALE GENOMIC DNA]</scope>
    <source>
        <strain evidence="1 2">DSM 105453</strain>
    </source>
</reference>
<sequence length="68" mass="8200">MKIQDEEIELILQILDNRIKKHIRQTIPDEREDLEQEIKIKIIDKISILKNEYTPGFFEFIQKQGGFE</sequence>
<organism evidence="1 2">
    <name type="scientific">Siminovitchia thermophila</name>
    <dbReference type="NCBI Taxonomy" id="1245522"/>
    <lineage>
        <taxon>Bacteria</taxon>
        <taxon>Bacillati</taxon>
        <taxon>Bacillota</taxon>
        <taxon>Bacilli</taxon>
        <taxon>Bacillales</taxon>
        <taxon>Bacillaceae</taxon>
        <taxon>Siminovitchia</taxon>
    </lineage>
</organism>
<accession>A0ABS2RDG9</accession>
<dbReference type="RefSeq" id="WP_077111652.1">
    <property type="nucleotide sequence ID" value="NZ_JAFBFH010000071.1"/>
</dbReference>
<comment type="caution">
    <text evidence="1">The sequence shown here is derived from an EMBL/GenBank/DDBJ whole genome shotgun (WGS) entry which is preliminary data.</text>
</comment>
<protein>
    <submittedName>
        <fullName evidence="1">Uncharacterized protein</fullName>
    </submittedName>
</protein>
<name>A0ABS2RDG9_9BACI</name>
<dbReference type="Proteomes" id="UP000823485">
    <property type="component" value="Unassembled WGS sequence"/>
</dbReference>
<dbReference type="EMBL" id="JAFBFH010000071">
    <property type="protein sequence ID" value="MBM7717700.1"/>
    <property type="molecule type" value="Genomic_DNA"/>
</dbReference>
<proteinExistence type="predicted"/>
<keyword evidence="2" id="KW-1185">Reference proteome</keyword>
<evidence type="ECO:0000313" key="2">
    <source>
        <dbReference type="Proteomes" id="UP000823485"/>
    </source>
</evidence>
<gene>
    <name evidence="1" type="ORF">JOC94_004731</name>
</gene>
<evidence type="ECO:0000313" key="1">
    <source>
        <dbReference type="EMBL" id="MBM7717700.1"/>
    </source>
</evidence>